<dbReference type="EMBL" id="JBGFUD010008211">
    <property type="protein sequence ID" value="MFH4981963.1"/>
    <property type="molecule type" value="Genomic_DNA"/>
</dbReference>
<gene>
    <name evidence="2" type="ORF">AB6A40_008672</name>
</gene>
<sequence length="276" mass="29976">MRSNLNSSSANNRTPLRPPFKVGNVANSSTQGSNFPSGPGGRPKETPEMTAWLRRKDYNPMKAAAEAKKANTLKQRGDQFTSNRSVSFHQGAAAQSALLARIKQEKIRARHNVTQDDLLHDEEACGPETILASFSRGINKDLNRLKHSEEPAHNNQAQSSSLERAVRQLAVKCQRSITLIKNVHHGELSASIENLLLDIDPPKNRQESISEQLERLSEAFDAIQKYLEVSSLSGSLPASPSAVSPSTTAISFLPNAVQSTSSEAGEGVQNNSTPES</sequence>
<proteinExistence type="predicted"/>
<evidence type="ECO:0000313" key="3">
    <source>
        <dbReference type="Proteomes" id="UP001608902"/>
    </source>
</evidence>
<reference evidence="2 3" key="1">
    <citation type="submission" date="2024-08" db="EMBL/GenBank/DDBJ databases">
        <title>Gnathostoma spinigerum genome.</title>
        <authorList>
            <person name="Gonzalez-Bertolin B."/>
            <person name="Monzon S."/>
            <person name="Zaballos A."/>
            <person name="Jimenez P."/>
            <person name="Dekumyoy P."/>
            <person name="Varona S."/>
            <person name="Cuesta I."/>
            <person name="Sumanam S."/>
            <person name="Adisakwattana P."/>
            <person name="Gasser R.B."/>
            <person name="Hernandez-Gonzalez A."/>
            <person name="Young N.D."/>
            <person name="Perteguer M.J."/>
        </authorList>
    </citation>
    <scope>NUCLEOTIDE SEQUENCE [LARGE SCALE GENOMIC DNA]</scope>
    <source>
        <strain evidence="2">AL3</strain>
        <tissue evidence="2">Liver</tissue>
    </source>
</reference>
<feature type="region of interest" description="Disordered" evidence="1">
    <location>
        <begin position="254"/>
        <end position="276"/>
    </location>
</feature>
<protein>
    <submittedName>
        <fullName evidence="2">Uncharacterized protein</fullName>
    </submittedName>
</protein>
<keyword evidence="3" id="KW-1185">Reference proteome</keyword>
<name>A0ABD6EQ25_9BILA</name>
<comment type="caution">
    <text evidence="2">The sequence shown here is derived from an EMBL/GenBank/DDBJ whole genome shotgun (WGS) entry which is preliminary data.</text>
</comment>
<feature type="compositionally biased region" description="Polar residues" evidence="1">
    <location>
        <begin position="256"/>
        <end position="276"/>
    </location>
</feature>
<feature type="compositionally biased region" description="Polar residues" evidence="1">
    <location>
        <begin position="25"/>
        <end position="36"/>
    </location>
</feature>
<dbReference type="Proteomes" id="UP001608902">
    <property type="component" value="Unassembled WGS sequence"/>
</dbReference>
<evidence type="ECO:0000313" key="2">
    <source>
        <dbReference type="EMBL" id="MFH4981963.1"/>
    </source>
</evidence>
<accession>A0ABD6EQ25</accession>
<feature type="compositionally biased region" description="Low complexity" evidence="1">
    <location>
        <begin position="1"/>
        <end position="12"/>
    </location>
</feature>
<organism evidence="2 3">
    <name type="scientific">Gnathostoma spinigerum</name>
    <dbReference type="NCBI Taxonomy" id="75299"/>
    <lineage>
        <taxon>Eukaryota</taxon>
        <taxon>Metazoa</taxon>
        <taxon>Ecdysozoa</taxon>
        <taxon>Nematoda</taxon>
        <taxon>Chromadorea</taxon>
        <taxon>Rhabditida</taxon>
        <taxon>Spirurina</taxon>
        <taxon>Gnathostomatomorpha</taxon>
        <taxon>Gnathostomatoidea</taxon>
        <taxon>Gnathostomatidae</taxon>
        <taxon>Gnathostoma</taxon>
    </lineage>
</organism>
<evidence type="ECO:0000256" key="1">
    <source>
        <dbReference type="SAM" id="MobiDB-lite"/>
    </source>
</evidence>
<dbReference type="AlphaFoldDB" id="A0ABD6EQ25"/>
<feature type="region of interest" description="Disordered" evidence="1">
    <location>
        <begin position="1"/>
        <end position="47"/>
    </location>
</feature>